<protein>
    <recommendedName>
        <fullName evidence="2">DUF6697 domain-containing protein</fullName>
    </recommendedName>
</protein>
<keyword evidence="4" id="KW-1185">Reference proteome</keyword>
<sequence>MVVKNEPEDSKIPIVKKTKKENASIRCSEHLNGLVDVARNAGVTFDSLEVKLTEEELAHTVSRLFIAQHFGGSPQGARQYAKDHNIRFHFADKERNTYLPSRPGDPGLFFDGHANIDEDLSPDPRYTFIRLGANSWHYLGNYKIKNVTTVTRDEWNLQSDAFKAVWTTSIHQAKTWGKDLRKVIKARNLFREENAELERDPTRDELEERKERVSEAEINSVSVAEIKEAYDSGRQVLWISTLTFVGYDEAFQRTLIEKSRPVPRARAVANDGVKKRKSATAVIDFDAAPEGDANGDGDTISSRVSKRRRNVR</sequence>
<dbReference type="InterPro" id="IPR046520">
    <property type="entry name" value="DUF6697"/>
</dbReference>
<dbReference type="Proteomes" id="UP000077266">
    <property type="component" value="Unassembled WGS sequence"/>
</dbReference>
<gene>
    <name evidence="3" type="ORF">EXIGLDRAFT_694231</name>
</gene>
<proteinExistence type="predicted"/>
<dbReference type="AlphaFoldDB" id="A0A165GQL2"/>
<dbReference type="OrthoDB" id="3176940at2759"/>
<feature type="region of interest" description="Disordered" evidence="1">
    <location>
        <begin position="286"/>
        <end position="312"/>
    </location>
</feature>
<evidence type="ECO:0000256" key="1">
    <source>
        <dbReference type="SAM" id="MobiDB-lite"/>
    </source>
</evidence>
<evidence type="ECO:0000313" key="3">
    <source>
        <dbReference type="EMBL" id="KZV90862.1"/>
    </source>
</evidence>
<organism evidence="3 4">
    <name type="scientific">Exidia glandulosa HHB12029</name>
    <dbReference type="NCBI Taxonomy" id="1314781"/>
    <lineage>
        <taxon>Eukaryota</taxon>
        <taxon>Fungi</taxon>
        <taxon>Dikarya</taxon>
        <taxon>Basidiomycota</taxon>
        <taxon>Agaricomycotina</taxon>
        <taxon>Agaricomycetes</taxon>
        <taxon>Auriculariales</taxon>
        <taxon>Exidiaceae</taxon>
        <taxon>Exidia</taxon>
    </lineage>
</organism>
<name>A0A165GQL2_EXIGL</name>
<evidence type="ECO:0000259" key="2">
    <source>
        <dbReference type="Pfam" id="PF20411"/>
    </source>
</evidence>
<dbReference type="EMBL" id="KV426039">
    <property type="protein sequence ID" value="KZV90862.1"/>
    <property type="molecule type" value="Genomic_DNA"/>
</dbReference>
<dbReference type="Pfam" id="PF20411">
    <property type="entry name" value="DUF6697"/>
    <property type="match status" value="1"/>
</dbReference>
<dbReference type="InParanoid" id="A0A165GQL2"/>
<reference evidence="3 4" key="1">
    <citation type="journal article" date="2016" name="Mol. Biol. Evol.">
        <title>Comparative Genomics of Early-Diverging Mushroom-Forming Fungi Provides Insights into the Origins of Lignocellulose Decay Capabilities.</title>
        <authorList>
            <person name="Nagy L.G."/>
            <person name="Riley R."/>
            <person name="Tritt A."/>
            <person name="Adam C."/>
            <person name="Daum C."/>
            <person name="Floudas D."/>
            <person name="Sun H."/>
            <person name="Yadav J.S."/>
            <person name="Pangilinan J."/>
            <person name="Larsson K.H."/>
            <person name="Matsuura K."/>
            <person name="Barry K."/>
            <person name="Labutti K."/>
            <person name="Kuo R."/>
            <person name="Ohm R.A."/>
            <person name="Bhattacharya S.S."/>
            <person name="Shirouzu T."/>
            <person name="Yoshinaga Y."/>
            <person name="Martin F.M."/>
            <person name="Grigoriev I.V."/>
            <person name="Hibbett D.S."/>
        </authorList>
    </citation>
    <scope>NUCLEOTIDE SEQUENCE [LARGE SCALE GENOMIC DNA]</scope>
    <source>
        <strain evidence="3 4">HHB12029</strain>
    </source>
</reference>
<feature type="domain" description="DUF6697" evidence="2">
    <location>
        <begin position="60"/>
        <end position="258"/>
    </location>
</feature>
<evidence type="ECO:0000313" key="4">
    <source>
        <dbReference type="Proteomes" id="UP000077266"/>
    </source>
</evidence>
<dbReference type="STRING" id="1314781.A0A165GQL2"/>
<accession>A0A165GQL2</accession>